<dbReference type="EMBL" id="VZCW01000032">
    <property type="protein sequence ID" value="MQN11471.1"/>
    <property type="molecule type" value="Genomic_DNA"/>
</dbReference>
<dbReference type="InterPro" id="IPR007569">
    <property type="entry name" value="DUF559"/>
</dbReference>
<feature type="domain" description="DUF559" evidence="1">
    <location>
        <begin position="64"/>
        <end position="108"/>
    </location>
</feature>
<dbReference type="Pfam" id="PF04480">
    <property type="entry name" value="DUF559"/>
    <property type="match status" value="1"/>
</dbReference>
<proteinExistence type="predicted"/>
<dbReference type="Proteomes" id="UP000442105">
    <property type="component" value="Unassembled WGS sequence"/>
</dbReference>
<dbReference type="AlphaFoldDB" id="A0AA90UDA2"/>
<evidence type="ECO:0000313" key="2">
    <source>
        <dbReference type="EMBL" id="MQN11471.1"/>
    </source>
</evidence>
<comment type="caution">
    <text evidence="2">The sequence shown here is derived from an EMBL/GenBank/DDBJ whole genome shotgun (WGS) entry which is preliminary data.</text>
</comment>
<protein>
    <submittedName>
        <fullName evidence="2">DUF559 domain-containing protein</fullName>
    </submittedName>
</protein>
<reference evidence="3" key="1">
    <citation type="submission" date="2019-09" db="EMBL/GenBank/DDBJ databases">
        <title>Distinct polysaccharide growth profiles of human intestinal Prevotella copri isolates.</title>
        <authorList>
            <person name="Fehlner-Peach H."/>
            <person name="Magnabosco C."/>
            <person name="Raghavan V."/>
            <person name="Scher J.U."/>
            <person name="Tett A."/>
            <person name="Cox L.M."/>
            <person name="Gottsegen C."/>
            <person name="Watters A."/>
            <person name="Wiltshire- Gordon J.D."/>
            <person name="Segata N."/>
            <person name="Bonneau R."/>
            <person name="Littman D.R."/>
        </authorList>
    </citation>
    <scope>NUCLEOTIDE SEQUENCE [LARGE SCALE GENOMIC DNA]</scope>
    <source>
        <strain evidence="3">iAQ1179</strain>
    </source>
</reference>
<name>A0AA90UDA2_9BACT</name>
<dbReference type="RefSeq" id="WP_153127674.1">
    <property type="nucleotide sequence ID" value="NZ_VZCW01000032.1"/>
</dbReference>
<evidence type="ECO:0000313" key="3">
    <source>
        <dbReference type="Proteomes" id="UP000442105"/>
    </source>
</evidence>
<organism evidence="2 3">
    <name type="scientific">Segatella copri</name>
    <dbReference type="NCBI Taxonomy" id="165179"/>
    <lineage>
        <taxon>Bacteria</taxon>
        <taxon>Pseudomonadati</taxon>
        <taxon>Bacteroidota</taxon>
        <taxon>Bacteroidia</taxon>
        <taxon>Bacteroidales</taxon>
        <taxon>Prevotellaceae</taxon>
        <taxon>Segatella</taxon>
    </lineage>
</organism>
<evidence type="ECO:0000259" key="1">
    <source>
        <dbReference type="Pfam" id="PF04480"/>
    </source>
</evidence>
<gene>
    <name evidence="2" type="ORF">F7D95_01275</name>
</gene>
<accession>A0AA90UDA2</accession>
<dbReference type="Gene3D" id="3.40.960.10">
    <property type="entry name" value="VSR Endonuclease"/>
    <property type="match status" value="1"/>
</dbReference>
<sequence length="198" mass="22773">MGKTSTTKWGYLRETKEAAKKAGIDSKTGLNRTGLEEYLATIFFGEEWVHDKCVPGLKRKIRPDYRCERLKLIVEFDGLPHYKNPNIIKMDEEKDKIYKDAGYKVVRIPYFIQLTNDVIEKMFGVTIQEQMFDPNVDSLSVSGRNTPAYCCPAGIVRMAKVYKDFPQQYEINLKALIAEKDEFLTGAELLQNAYNELP</sequence>